<protein>
    <submittedName>
        <fullName evidence="2">Uncharacterized protein</fullName>
    </submittedName>
</protein>
<evidence type="ECO:0000313" key="3">
    <source>
        <dbReference type="Proteomes" id="UP000811246"/>
    </source>
</evidence>
<evidence type="ECO:0000313" key="2">
    <source>
        <dbReference type="EMBL" id="KAG6726076.1"/>
    </source>
</evidence>
<dbReference type="EMBL" id="CM031826">
    <property type="protein sequence ID" value="KAG6726076.1"/>
    <property type="molecule type" value="Genomic_DNA"/>
</dbReference>
<name>A0A922FPG6_CARIL</name>
<reference evidence="2" key="1">
    <citation type="submission" date="2021-01" db="EMBL/GenBank/DDBJ databases">
        <authorList>
            <person name="Lovell J.T."/>
            <person name="Bentley N."/>
            <person name="Bhattarai G."/>
            <person name="Jenkins J.W."/>
            <person name="Sreedasyam A."/>
            <person name="Alarcon Y."/>
            <person name="Bock C."/>
            <person name="Boston L."/>
            <person name="Carlson J."/>
            <person name="Cervantes K."/>
            <person name="Clermont K."/>
            <person name="Krom N."/>
            <person name="Kubenka K."/>
            <person name="Mamidi S."/>
            <person name="Mattison C."/>
            <person name="Monteros M."/>
            <person name="Pisani C."/>
            <person name="Plott C."/>
            <person name="Rajasekar S."/>
            <person name="Rhein H.S."/>
            <person name="Rohla C."/>
            <person name="Song M."/>
            <person name="Hilaire R.S."/>
            <person name="Shu S."/>
            <person name="Wells L."/>
            <person name="Wang X."/>
            <person name="Webber J."/>
            <person name="Heerema R.J."/>
            <person name="Klein P."/>
            <person name="Conner P."/>
            <person name="Grauke L."/>
            <person name="Grimwood J."/>
            <person name="Schmutz J."/>
            <person name="Randall J.J."/>
        </authorList>
    </citation>
    <scope>NUCLEOTIDE SEQUENCE</scope>
    <source>
        <tissue evidence="2">Leaf</tissue>
    </source>
</reference>
<feature type="compositionally biased region" description="Basic and acidic residues" evidence="1">
    <location>
        <begin position="1"/>
        <end position="10"/>
    </location>
</feature>
<feature type="region of interest" description="Disordered" evidence="1">
    <location>
        <begin position="1"/>
        <end position="25"/>
    </location>
</feature>
<comment type="caution">
    <text evidence="2">The sequence shown here is derived from an EMBL/GenBank/DDBJ whole genome shotgun (WGS) entry which is preliminary data.</text>
</comment>
<dbReference type="Proteomes" id="UP000811246">
    <property type="component" value="Chromosome 2"/>
</dbReference>
<accession>A0A922FPG6</accession>
<organism evidence="2 3">
    <name type="scientific">Carya illinoinensis</name>
    <name type="common">Pecan</name>
    <dbReference type="NCBI Taxonomy" id="32201"/>
    <lineage>
        <taxon>Eukaryota</taxon>
        <taxon>Viridiplantae</taxon>
        <taxon>Streptophyta</taxon>
        <taxon>Embryophyta</taxon>
        <taxon>Tracheophyta</taxon>
        <taxon>Spermatophyta</taxon>
        <taxon>Magnoliopsida</taxon>
        <taxon>eudicotyledons</taxon>
        <taxon>Gunneridae</taxon>
        <taxon>Pentapetalae</taxon>
        <taxon>rosids</taxon>
        <taxon>fabids</taxon>
        <taxon>Fagales</taxon>
        <taxon>Juglandaceae</taxon>
        <taxon>Carya</taxon>
    </lineage>
</organism>
<gene>
    <name evidence="2" type="ORF">I3842_02G062900</name>
</gene>
<sequence length="105" mass="11684">MADMAMEKDNQGQADTVMAKENQGREDRAMVADVRMIGMVMVPKDRGKIREEYPVVMKGEDILELEAPAMKVVVVEEDVRVSVVREVAADISPVREIILLLPSCP</sequence>
<evidence type="ECO:0000256" key="1">
    <source>
        <dbReference type="SAM" id="MobiDB-lite"/>
    </source>
</evidence>
<proteinExistence type="predicted"/>
<dbReference type="AlphaFoldDB" id="A0A922FPG6"/>